<comment type="cofactor">
    <cofactor evidence="1">
        <name>pyridoxal 5'-phosphate</name>
        <dbReference type="ChEBI" id="CHEBI:597326"/>
    </cofactor>
</comment>
<dbReference type="RefSeq" id="WP_308456136.1">
    <property type="nucleotide sequence ID" value="NZ_JAJEQM010000005.1"/>
</dbReference>
<comment type="caution">
    <text evidence="4">The sequence shown here is derived from an EMBL/GenBank/DDBJ whole genome shotgun (WGS) entry which is preliminary data.</text>
</comment>
<keyword evidence="5" id="KW-1185">Reference proteome</keyword>
<accession>A0AAE3DY60</accession>
<dbReference type="PANTHER" id="PTHR11601">
    <property type="entry name" value="CYSTEINE DESULFURYLASE FAMILY MEMBER"/>
    <property type="match status" value="1"/>
</dbReference>
<gene>
    <name evidence="4" type="ORF">LKE05_04950</name>
</gene>
<dbReference type="Proteomes" id="UP001198242">
    <property type="component" value="Unassembled WGS sequence"/>
</dbReference>
<dbReference type="Gene3D" id="1.10.260.50">
    <property type="match status" value="1"/>
</dbReference>
<dbReference type="Pfam" id="PF00266">
    <property type="entry name" value="Aminotran_5"/>
    <property type="match status" value="1"/>
</dbReference>
<dbReference type="InterPro" id="IPR015422">
    <property type="entry name" value="PyrdxlP-dep_Trfase_small"/>
</dbReference>
<evidence type="ECO:0000313" key="5">
    <source>
        <dbReference type="Proteomes" id="UP001198242"/>
    </source>
</evidence>
<dbReference type="AlphaFoldDB" id="A0AAE3DY60"/>
<protein>
    <submittedName>
        <fullName evidence="4">Cysteine desulfurase</fullName>
    </submittedName>
</protein>
<feature type="domain" description="Aminotransferase class V" evidence="3">
    <location>
        <begin position="2"/>
        <end position="357"/>
    </location>
</feature>
<dbReference type="PANTHER" id="PTHR11601:SF50">
    <property type="entry name" value="CYSTEINE DESULFURASE ISCS 2-RELATED"/>
    <property type="match status" value="1"/>
</dbReference>
<dbReference type="InterPro" id="IPR016454">
    <property type="entry name" value="Cysteine_dSase"/>
</dbReference>
<reference evidence="4 5" key="1">
    <citation type="submission" date="2021-10" db="EMBL/GenBank/DDBJ databases">
        <title>Anaerobic single-cell dispensing facilitates the cultivation of human gut bacteria.</title>
        <authorList>
            <person name="Afrizal A."/>
        </authorList>
    </citation>
    <scope>NUCLEOTIDE SEQUENCE [LARGE SCALE GENOMIC DNA]</scope>
    <source>
        <strain evidence="4 5">CLA-AA-H232</strain>
    </source>
</reference>
<evidence type="ECO:0000313" key="4">
    <source>
        <dbReference type="EMBL" id="MCC2210137.1"/>
    </source>
</evidence>
<evidence type="ECO:0000259" key="3">
    <source>
        <dbReference type="Pfam" id="PF00266"/>
    </source>
</evidence>
<sequence>MIYLDNAATTKPSKAAVDAMIKAAECFGNPSSLHGLGIEAEKLINESKKNIADMLGVESKNILFTSGGTEANNLAVFGVAAARHKIGTKIVTSKIEHPSVLEAFRKLEIDGFNVEYLDVDSEGRVDLDMLRNVLDDETILISVMHVNNETGVIQPIEEIREIMLEKAPYAHLHTDCVQSFGKIDVKPKKMGADLVTISSHKIHGFKGTGALYVADTRMIRPILFGGEQQGEIRPGTENVGSILAFGAAAAECDTDQSKLIHLRNIMKEKLQEIPNIKINGSDEYNSGSVLNVSFIGIKAEILLHSLEAHKIYVSTGSACSSHKPQPSHVLTAMGLDKKEINGAVRISFDRLTEEEDVIKAAEIIAKEVATIRRFM</sequence>
<keyword evidence="2" id="KW-0663">Pyridoxal phosphate</keyword>
<dbReference type="InterPro" id="IPR015421">
    <property type="entry name" value="PyrdxlP-dep_Trfase_major"/>
</dbReference>
<organism evidence="4 5">
    <name type="scientific">Hominilimicola fabiformis</name>
    <dbReference type="NCBI Taxonomy" id="2885356"/>
    <lineage>
        <taxon>Bacteria</taxon>
        <taxon>Bacillati</taxon>
        <taxon>Bacillota</taxon>
        <taxon>Clostridia</taxon>
        <taxon>Eubacteriales</taxon>
        <taxon>Oscillospiraceae</taxon>
        <taxon>Hominilimicola</taxon>
    </lineage>
</organism>
<dbReference type="Gene3D" id="3.90.1150.10">
    <property type="entry name" value="Aspartate Aminotransferase, domain 1"/>
    <property type="match status" value="1"/>
</dbReference>
<dbReference type="GO" id="GO:0003824">
    <property type="term" value="F:catalytic activity"/>
    <property type="evidence" value="ECO:0007669"/>
    <property type="project" value="UniProtKB-ARBA"/>
</dbReference>
<dbReference type="Gene3D" id="3.40.640.10">
    <property type="entry name" value="Type I PLP-dependent aspartate aminotransferase-like (Major domain)"/>
    <property type="match status" value="1"/>
</dbReference>
<dbReference type="EMBL" id="JAJEQM010000005">
    <property type="protein sequence ID" value="MCC2210137.1"/>
    <property type="molecule type" value="Genomic_DNA"/>
</dbReference>
<dbReference type="InterPro" id="IPR000192">
    <property type="entry name" value="Aminotrans_V_dom"/>
</dbReference>
<evidence type="ECO:0000256" key="1">
    <source>
        <dbReference type="ARBA" id="ARBA00001933"/>
    </source>
</evidence>
<dbReference type="InterPro" id="IPR015424">
    <property type="entry name" value="PyrdxlP-dep_Trfase"/>
</dbReference>
<evidence type="ECO:0000256" key="2">
    <source>
        <dbReference type="ARBA" id="ARBA00022898"/>
    </source>
</evidence>
<dbReference type="PIRSF" id="PIRSF005572">
    <property type="entry name" value="NifS"/>
    <property type="match status" value="1"/>
</dbReference>
<name>A0AAE3DY60_9FIRM</name>
<proteinExistence type="predicted"/>
<dbReference type="SUPFAM" id="SSF53383">
    <property type="entry name" value="PLP-dependent transferases"/>
    <property type="match status" value="1"/>
</dbReference>